<sequence>MPFLFLRSTISRHEQKLISLNDPIVYRTSYGILPSSAEPKQLKPVTTRLKFQTNPLHPPQRLRSLDNCNGIHTCFLVEIRSKAIDVYQHMGHLHFLSNKGSEMRRERGRL</sequence>
<evidence type="ECO:0000313" key="1">
    <source>
        <dbReference type="EMBL" id="KII69114.1"/>
    </source>
</evidence>
<protein>
    <submittedName>
        <fullName evidence="1">Uncharacterized protein</fullName>
    </submittedName>
</protein>
<dbReference type="AlphaFoldDB" id="A0A0C2IUR9"/>
<reference evidence="1 2" key="1">
    <citation type="journal article" date="2014" name="Genome Biol. Evol.">
        <title>The genome of the myxosporean Thelohanellus kitauei shows adaptations to nutrient acquisition within its fish host.</title>
        <authorList>
            <person name="Yang Y."/>
            <person name="Xiong J."/>
            <person name="Zhou Z."/>
            <person name="Huo F."/>
            <person name="Miao W."/>
            <person name="Ran C."/>
            <person name="Liu Y."/>
            <person name="Zhang J."/>
            <person name="Feng J."/>
            <person name="Wang M."/>
            <person name="Wang M."/>
            <person name="Wang L."/>
            <person name="Yao B."/>
        </authorList>
    </citation>
    <scope>NUCLEOTIDE SEQUENCE [LARGE SCALE GENOMIC DNA]</scope>
    <source>
        <strain evidence="1">Wuqing</strain>
    </source>
</reference>
<dbReference type="Proteomes" id="UP000031668">
    <property type="component" value="Unassembled WGS sequence"/>
</dbReference>
<evidence type="ECO:0000313" key="2">
    <source>
        <dbReference type="Proteomes" id="UP000031668"/>
    </source>
</evidence>
<dbReference type="EMBL" id="JWZT01002592">
    <property type="protein sequence ID" value="KII69114.1"/>
    <property type="molecule type" value="Genomic_DNA"/>
</dbReference>
<accession>A0A0C2IUR9</accession>
<proteinExistence type="predicted"/>
<keyword evidence="2" id="KW-1185">Reference proteome</keyword>
<comment type="caution">
    <text evidence="1">The sequence shown here is derived from an EMBL/GenBank/DDBJ whole genome shotgun (WGS) entry which is preliminary data.</text>
</comment>
<organism evidence="1 2">
    <name type="scientific">Thelohanellus kitauei</name>
    <name type="common">Myxosporean</name>
    <dbReference type="NCBI Taxonomy" id="669202"/>
    <lineage>
        <taxon>Eukaryota</taxon>
        <taxon>Metazoa</taxon>
        <taxon>Cnidaria</taxon>
        <taxon>Myxozoa</taxon>
        <taxon>Myxosporea</taxon>
        <taxon>Bivalvulida</taxon>
        <taxon>Platysporina</taxon>
        <taxon>Myxobolidae</taxon>
        <taxon>Thelohanellus</taxon>
    </lineage>
</organism>
<gene>
    <name evidence="1" type="ORF">RF11_04229</name>
</gene>
<name>A0A0C2IUR9_THEKT</name>